<evidence type="ECO:0000259" key="6">
    <source>
        <dbReference type="PROSITE" id="PS50208"/>
    </source>
</evidence>
<dbReference type="OMA" id="LINQREY"/>
<dbReference type="Gene3D" id="1.10.533.10">
    <property type="entry name" value="Death Domain, Fas"/>
    <property type="match status" value="1"/>
</dbReference>
<dbReference type="PANTHER" id="PTHR48169:SF7">
    <property type="entry name" value="CASPASE 10"/>
    <property type="match status" value="1"/>
</dbReference>
<evidence type="ECO:0000313" key="8">
    <source>
        <dbReference type="Ensembl" id="ENSSAUP00010006237.1"/>
    </source>
</evidence>
<dbReference type="PROSITE" id="PS50209">
    <property type="entry name" value="CARD"/>
    <property type="match status" value="1"/>
</dbReference>
<organism evidence="8 9">
    <name type="scientific">Sparus aurata</name>
    <name type="common">Gilthead sea bream</name>
    <dbReference type="NCBI Taxonomy" id="8175"/>
    <lineage>
        <taxon>Eukaryota</taxon>
        <taxon>Metazoa</taxon>
        <taxon>Chordata</taxon>
        <taxon>Craniata</taxon>
        <taxon>Vertebrata</taxon>
        <taxon>Euteleostomi</taxon>
        <taxon>Actinopterygii</taxon>
        <taxon>Neopterygii</taxon>
        <taxon>Teleostei</taxon>
        <taxon>Neoteleostei</taxon>
        <taxon>Acanthomorphata</taxon>
        <taxon>Eupercaria</taxon>
        <taxon>Spariformes</taxon>
        <taxon>Sparidae</taxon>
        <taxon>Sparus</taxon>
    </lineage>
</organism>
<reference evidence="8" key="3">
    <citation type="submission" date="2025-09" db="UniProtKB">
        <authorList>
            <consortium name="Ensembl"/>
        </authorList>
    </citation>
    <scope>IDENTIFICATION</scope>
</reference>
<keyword evidence="4" id="KW-0472">Membrane</keyword>
<dbReference type="InterPro" id="IPR011600">
    <property type="entry name" value="Pept_C14_caspase"/>
</dbReference>
<dbReference type="GO" id="GO:0006508">
    <property type="term" value="P:proteolysis"/>
    <property type="evidence" value="ECO:0007669"/>
    <property type="project" value="InterPro"/>
</dbReference>
<dbReference type="InterPro" id="IPR011029">
    <property type="entry name" value="DEATH-like_dom_sf"/>
</dbReference>
<dbReference type="GO" id="GO:0006915">
    <property type="term" value="P:apoptotic process"/>
    <property type="evidence" value="ECO:0007669"/>
    <property type="project" value="UniProtKB-KW"/>
</dbReference>
<dbReference type="Pfam" id="PF00656">
    <property type="entry name" value="Peptidase_C14"/>
    <property type="match status" value="2"/>
</dbReference>
<proteinExistence type="inferred from homology"/>
<keyword evidence="2" id="KW-0053">Apoptosis</keyword>
<dbReference type="CDD" id="cd01671">
    <property type="entry name" value="CARD"/>
    <property type="match status" value="1"/>
</dbReference>
<dbReference type="PROSITE" id="PS50207">
    <property type="entry name" value="CASPASE_P10"/>
    <property type="match status" value="1"/>
</dbReference>
<dbReference type="Proteomes" id="UP000472265">
    <property type="component" value="Chromosome 21"/>
</dbReference>
<dbReference type="InParanoid" id="A0A671U042"/>
<evidence type="ECO:0000313" key="9">
    <source>
        <dbReference type="Proteomes" id="UP000472265"/>
    </source>
</evidence>
<dbReference type="InterPro" id="IPR015917">
    <property type="entry name" value="Pept_C14A"/>
</dbReference>
<dbReference type="PRINTS" id="PR00376">
    <property type="entry name" value="IL1BCENZYME"/>
</dbReference>
<dbReference type="PANTHER" id="PTHR48169">
    <property type="entry name" value="DED DOMAIN-CONTAINING PROTEIN"/>
    <property type="match status" value="1"/>
</dbReference>
<dbReference type="Ensembl" id="ENSSAUT00010006722.1">
    <property type="protein sequence ID" value="ENSSAUP00010006237.1"/>
    <property type="gene ID" value="ENSSAUG00010003169.1"/>
</dbReference>
<feature type="domain" description="CARD" evidence="7">
    <location>
        <begin position="34"/>
        <end position="112"/>
    </location>
</feature>
<dbReference type="InterPro" id="IPR002138">
    <property type="entry name" value="Pept_C14_p10"/>
</dbReference>
<dbReference type="GeneID" id="115573117"/>
<dbReference type="SUPFAM" id="SSF47986">
    <property type="entry name" value="DEATH domain"/>
    <property type="match status" value="1"/>
</dbReference>
<dbReference type="InterPro" id="IPR001309">
    <property type="entry name" value="Pept_C14_p20"/>
</dbReference>
<dbReference type="GO" id="GO:0005737">
    <property type="term" value="C:cytoplasm"/>
    <property type="evidence" value="ECO:0007669"/>
    <property type="project" value="UniProtKB-ARBA"/>
</dbReference>
<dbReference type="RefSeq" id="XP_030259608.1">
    <property type="nucleotide sequence ID" value="XM_030403748.1"/>
</dbReference>
<feature type="domain" description="Caspase family p10" evidence="5">
    <location>
        <begin position="334"/>
        <end position="402"/>
    </location>
</feature>
<keyword evidence="4" id="KW-0812">Transmembrane</keyword>
<dbReference type="SUPFAM" id="SSF52129">
    <property type="entry name" value="Caspase-like"/>
    <property type="match status" value="1"/>
</dbReference>
<feature type="domain" description="Caspase family p20" evidence="6">
    <location>
        <begin position="166"/>
        <end position="311"/>
    </location>
</feature>
<gene>
    <name evidence="8" type="primary">LOC115573117</name>
</gene>
<dbReference type="InterPro" id="IPR001315">
    <property type="entry name" value="CARD"/>
</dbReference>
<dbReference type="GO" id="GO:0004197">
    <property type="term" value="F:cysteine-type endopeptidase activity"/>
    <property type="evidence" value="ECO:0007669"/>
    <property type="project" value="InterPro"/>
</dbReference>
<reference evidence="8" key="2">
    <citation type="submission" date="2025-08" db="UniProtKB">
        <authorList>
            <consortium name="Ensembl"/>
        </authorList>
    </citation>
    <scope>IDENTIFICATION</scope>
</reference>
<keyword evidence="9" id="KW-1185">Reference proteome</keyword>
<dbReference type="Gene3D" id="3.40.50.1460">
    <property type="match status" value="1"/>
</dbReference>
<dbReference type="GO" id="GO:0051604">
    <property type="term" value="P:protein maturation"/>
    <property type="evidence" value="ECO:0007669"/>
    <property type="project" value="UniProtKB-ARBA"/>
</dbReference>
<comment type="similarity">
    <text evidence="1 3">Belongs to the peptidase C14A family.</text>
</comment>
<keyword evidence="4" id="KW-1133">Transmembrane helix</keyword>
<sequence>MPVFLVVIEEYFSDVTVLILEYRFLVFLFLCVGFSMAAKDEVRRNKTTLQTILRADHRLILNMVDEKGLLTRREYNNLKSMKGDDEGLINELLDKIMDKGDDTCRAFLELLQTDEEIKNTFPELKKIQWTNTSLLHTPVQASSAEHGDGPSQEKWKPKQYELNSRPTGLCVIMNNENFKDGFGQRRGTDQDAQSLAEVFSWLGFRVLMCKDQTRDQMDQALKCFASLSDLSQLQQFSVQEWSGNRFTDLQEAPKHGDAFICSILSHGEGSGVIGIDGNYLSIKDITGTFKVTDHSTLTGKPKVFLIQGFGGIGGDCSSYLPDTDFLVAHSGQPSYRNTTSGTWFIQSVCRQLREGCSRGEDISIIFRDVIDEVSKKEVPGRPLGPQIPQFGSTLRKALVFSPHRS</sequence>
<dbReference type="GeneTree" id="ENSGT00940000164225"/>
<name>A0A671U042_SPAAU</name>
<dbReference type="GO" id="GO:0042981">
    <property type="term" value="P:regulation of apoptotic process"/>
    <property type="evidence" value="ECO:0007669"/>
    <property type="project" value="InterPro"/>
</dbReference>
<evidence type="ECO:0000259" key="5">
    <source>
        <dbReference type="PROSITE" id="PS50207"/>
    </source>
</evidence>
<protein>
    <submittedName>
        <fullName evidence="8">Caspase-8-like</fullName>
    </submittedName>
</protein>
<feature type="transmembrane region" description="Helical" evidence="4">
    <location>
        <begin position="20"/>
        <end position="38"/>
    </location>
</feature>
<dbReference type="OrthoDB" id="6114029at2759"/>
<evidence type="ECO:0000256" key="3">
    <source>
        <dbReference type="RuleBase" id="RU003971"/>
    </source>
</evidence>
<evidence type="ECO:0000256" key="4">
    <source>
        <dbReference type="SAM" id="Phobius"/>
    </source>
</evidence>
<dbReference type="SMART" id="SM00115">
    <property type="entry name" value="CASc"/>
    <property type="match status" value="1"/>
</dbReference>
<evidence type="ECO:0000259" key="7">
    <source>
        <dbReference type="PROSITE" id="PS50209"/>
    </source>
</evidence>
<reference evidence="8" key="1">
    <citation type="submission" date="2021-04" db="EMBL/GenBank/DDBJ databases">
        <authorList>
            <consortium name="Wellcome Sanger Institute Data Sharing"/>
        </authorList>
    </citation>
    <scope>NUCLEOTIDE SEQUENCE [LARGE SCALE GENOMIC DNA]</scope>
</reference>
<evidence type="ECO:0000256" key="2">
    <source>
        <dbReference type="ARBA" id="ARBA00022703"/>
    </source>
</evidence>
<dbReference type="AlphaFoldDB" id="A0A671U042"/>
<evidence type="ECO:0000256" key="1">
    <source>
        <dbReference type="ARBA" id="ARBA00010134"/>
    </source>
</evidence>
<dbReference type="PROSITE" id="PS50208">
    <property type="entry name" value="CASPASE_P20"/>
    <property type="match status" value="1"/>
</dbReference>
<dbReference type="InterPro" id="IPR029030">
    <property type="entry name" value="Caspase-like_dom_sf"/>
</dbReference>
<accession>A0A671U042</accession>